<proteinExistence type="predicted"/>
<organism evidence="1 2">
    <name type="scientific">Entomophthora muscae</name>
    <dbReference type="NCBI Taxonomy" id="34485"/>
    <lineage>
        <taxon>Eukaryota</taxon>
        <taxon>Fungi</taxon>
        <taxon>Fungi incertae sedis</taxon>
        <taxon>Zoopagomycota</taxon>
        <taxon>Entomophthoromycotina</taxon>
        <taxon>Entomophthoromycetes</taxon>
        <taxon>Entomophthorales</taxon>
        <taxon>Entomophthoraceae</taxon>
        <taxon>Entomophthora</taxon>
    </lineage>
</organism>
<protein>
    <submittedName>
        <fullName evidence="1">Cystathionine gamma-synthase</fullName>
        <ecNumber evidence="1">2.5.1.48</ecNumber>
    </submittedName>
</protein>
<comment type="caution">
    <text evidence="1">The sequence shown here is derived from an EMBL/GenBank/DDBJ whole genome shotgun (WGS) entry which is preliminary data.</text>
</comment>
<dbReference type="EMBL" id="QTSX02005191">
    <property type="protein sequence ID" value="KAJ9060412.1"/>
    <property type="molecule type" value="Genomic_DNA"/>
</dbReference>
<sequence length="548" mass="61209">MLQDQDKEITLDGKWEGIEFPLCSSIPSNTPHAVSVSLPKWIDNVDYLEGNLRVVEKMKTGYPRFCVHEYVKQVFESIVIKAGLQGYTCFGFPSPRVASDCIDFVRRQSPSAEPKLVEYSIKPKNGSIPPSTLVAVLVPQEFYSTLKAFWLHTGEIITSRYAEYYAANYGIKLTLNDAKQSDPEAYLQNWQCKFGIEKAEKAKEALRQRIAAGLLDKPGHEDASDVYLYPTGMSAIYNSHRLALATQGNLKSVCFGFPYTDTLKILQNFGPGCHFLGSGDDDDLGRLEAILEQEPILALYCEIPSNPLLKSPSLTRLRQLANKYGFLVIVDDTIGGLVNLDLLDFVDIVASSLTKIFSGKGDVMGGSLAISPKSSKRHLIKQWLDANHEDLMWNEDAIVLELNSRGFEERMCRINSDAEALCDFLRSHPLVKQVFYPKYTTPEIFEQYRRSKGGYGYLFSLDFYTPNHAISFYDNLACAKGPSHGTNFTLVCPYTLIAHYSELDWAASHNVSPSLVRVSVGLEGSAWLRKAFSKALSSLTDDDSKTTP</sequence>
<evidence type="ECO:0000313" key="2">
    <source>
        <dbReference type="Proteomes" id="UP001165960"/>
    </source>
</evidence>
<evidence type="ECO:0000313" key="1">
    <source>
        <dbReference type="EMBL" id="KAJ9060412.1"/>
    </source>
</evidence>
<dbReference type="Proteomes" id="UP001165960">
    <property type="component" value="Unassembled WGS sequence"/>
</dbReference>
<keyword evidence="1" id="KW-0808">Transferase</keyword>
<dbReference type="EC" id="2.5.1.48" evidence="1"/>
<reference evidence="1" key="1">
    <citation type="submission" date="2022-04" db="EMBL/GenBank/DDBJ databases">
        <title>Genome of the entomopathogenic fungus Entomophthora muscae.</title>
        <authorList>
            <person name="Elya C."/>
            <person name="Lovett B.R."/>
            <person name="Lee E."/>
            <person name="Macias A.M."/>
            <person name="Hajek A.E."/>
            <person name="De Bivort B.L."/>
            <person name="Kasson M.T."/>
            <person name="De Fine Licht H.H."/>
            <person name="Stajich J.E."/>
        </authorList>
    </citation>
    <scope>NUCLEOTIDE SEQUENCE</scope>
    <source>
        <strain evidence="1">Berkeley</strain>
    </source>
</reference>
<name>A0ACC2SDD0_9FUNG</name>
<gene>
    <name evidence="1" type="primary">STR2_7</name>
    <name evidence="1" type="ORF">DSO57_1031123</name>
</gene>
<keyword evidence="2" id="KW-1185">Reference proteome</keyword>
<accession>A0ACC2SDD0</accession>